<protein>
    <recommendedName>
        <fullName evidence="1">DUF632 domain-containing protein</fullName>
    </recommendedName>
</protein>
<evidence type="ECO:0000313" key="2">
    <source>
        <dbReference type="EMBL" id="RYR35099.1"/>
    </source>
</evidence>
<sequence length="195" mass="22595">MDQDADGSNSCILERLYAWEKKLYDEVKASESIRKEYDRKCEQLRHQSAKDESTRVIDKTRSIVRDLHSRIIVTIYSFDTISKQIERVRDKELLLQLLELNQGSTRTIEANARREILTQLLEEFKCLALASIIGLTAIPHTSNLSMDGCKTAYYILLIVPRIEGGRSSLAVFLPLRYLFFSVINLQGSRHYWPRI</sequence>
<evidence type="ECO:0000313" key="3">
    <source>
        <dbReference type="Proteomes" id="UP000289738"/>
    </source>
</evidence>
<organism evidence="2 3">
    <name type="scientific">Arachis hypogaea</name>
    <name type="common">Peanut</name>
    <dbReference type="NCBI Taxonomy" id="3818"/>
    <lineage>
        <taxon>Eukaryota</taxon>
        <taxon>Viridiplantae</taxon>
        <taxon>Streptophyta</taxon>
        <taxon>Embryophyta</taxon>
        <taxon>Tracheophyta</taxon>
        <taxon>Spermatophyta</taxon>
        <taxon>Magnoliopsida</taxon>
        <taxon>eudicotyledons</taxon>
        <taxon>Gunneridae</taxon>
        <taxon>Pentapetalae</taxon>
        <taxon>rosids</taxon>
        <taxon>fabids</taxon>
        <taxon>Fabales</taxon>
        <taxon>Fabaceae</taxon>
        <taxon>Papilionoideae</taxon>
        <taxon>50 kb inversion clade</taxon>
        <taxon>dalbergioids sensu lato</taxon>
        <taxon>Dalbergieae</taxon>
        <taxon>Pterocarpus clade</taxon>
        <taxon>Arachis</taxon>
    </lineage>
</organism>
<dbReference type="Proteomes" id="UP000289738">
    <property type="component" value="Chromosome A10"/>
</dbReference>
<dbReference type="Pfam" id="PF04782">
    <property type="entry name" value="DUF632"/>
    <property type="match status" value="1"/>
</dbReference>
<dbReference type="EMBL" id="SDMP01000010">
    <property type="protein sequence ID" value="RYR35099.1"/>
    <property type="molecule type" value="Genomic_DNA"/>
</dbReference>
<feature type="domain" description="DUF632" evidence="1">
    <location>
        <begin position="7"/>
        <end position="106"/>
    </location>
</feature>
<dbReference type="InterPro" id="IPR006867">
    <property type="entry name" value="DUF632"/>
</dbReference>
<evidence type="ECO:0000259" key="1">
    <source>
        <dbReference type="Pfam" id="PF04782"/>
    </source>
</evidence>
<accession>A0A445B8W5</accession>
<dbReference type="AlphaFoldDB" id="A0A445B8W5"/>
<dbReference type="PANTHER" id="PTHR21450:SF35">
    <property type="entry name" value="TRANSCRIPTION FACTOR, PUTATIVE (DUF630 AND DUF632)-RELATED"/>
    <property type="match status" value="1"/>
</dbReference>
<keyword evidence="3" id="KW-1185">Reference proteome</keyword>
<dbReference type="STRING" id="3818.A0A445B8W5"/>
<name>A0A445B8W5_ARAHY</name>
<dbReference type="PANTHER" id="PTHR21450">
    <property type="entry name" value="PROTEIN ALTERED PHOSPHATE STARVATION RESPONSE 1"/>
    <property type="match status" value="1"/>
</dbReference>
<proteinExistence type="predicted"/>
<reference evidence="2 3" key="1">
    <citation type="submission" date="2019-01" db="EMBL/GenBank/DDBJ databases">
        <title>Sequencing of cultivated peanut Arachis hypogaea provides insights into genome evolution and oil improvement.</title>
        <authorList>
            <person name="Chen X."/>
        </authorList>
    </citation>
    <scope>NUCLEOTIDE SEQUENCE [LARGE SCALE GENOMIC DNA]</scope>
    <source>
        <strain evidence="3">cv. Fuhuasheng</strain>
        <tissue evidence="2">Leaves</tissue>
    </source>
</reference>
<comment type="caution">
    <text evidence="2">The sequence shown here is derived from an EMBL/GenBank/DDBJ whole genome shotgun (WGS) entry which is preliminary data.</text>
</comment>
<gene>
    <name evidence="2" type="ORF">Ahy_A10g050240</name>
</gene>